<evidence type="ECO:0000313" key="2">
    <source>
        <dbReference type="Proteomes" id="UP000034883"/>
    </source>
</evidence>
<organism evidence="1 2">
    <name type="scientific">Sandaracinus amylolyticus</name>
    <dbReference type="NCBI Taxonomy" id="927083"/>
    <lineage>
        <taxon>Bacteria</taxon>
        <taxon>Pseudomonadati</taxon>
        <taxon>Myxococcota</taxon>
        <taxon>Polyangia</taxon>
        <taxon>Polyangiales</taxon>
        <taxon>Sandaracinaceae</taxon>
        <taxon>Sandaracinus</taxon>
    </lineage>
</organism>
<name>A0A0F6YGZ3_9BACT</name>
<dbReference type="Proteomes" id="UP000034883">
    <property type="component" value="Chromosome"/>
</dbReference>
<keyword evidence="2" id="KW-1185">Reference proteome</keyword>
<dbReference type="STRING" id="927083.DB32_000575"/>
<accession>A0A0F6YGZ3</accession>
<evidence type="ECO:0008006" key="3">
    <source>
        <dbReference type="Google" id="ProtNLM"/>
    </source>
</evidence>
<dbReference type="RefSeq" id="WP_053230887.1">
    <property type="nucleotide sequence ID" value="NZ_CP011125.1"/>
</dbReference>
<protein>
    <recommendedName>
        <fullName evidence="3">TRASH domain-containing protein</fullName>
    </recommendedName>
</protein>
<dbReference type="EMBL" id="CP011125">
    <property type="protein sequence ID" value="AKF03426.1"/>
    <property type="molecule type" value="Genomic_DNA"/>
</dbReference>
<sequence length="95" mass="10004">MTDCAEPTLTPLARALADACARAAKALERTGWWSSSVAAKARAAEAQLRGCRRCGRALVLAQPSWRVVEVDGTTFGLFCSLECADAFEACAEAPG</sequence>
<evidence type="ECO:0000313" key="1">
    <source>
        <dbReference type="EMBL" id="AKF03426.1"/>
    </source>
</evidence>
<gene>
    <name evidence="1" type="ORF">DB32_000575</name>
</gene>
<proteinExistence type="predicted"/>
<dbReference type="KEGG" id="samy:DB32_000575"/>
<reference evidence="1 2" key="1">
    <citation type="submission" date="2015-03" db="EMBL/GenBank/DDBJ databases">
        <title>Genome assembly of Sandaracinus amylolyticus DSM 53668.</title>
        <authorList>
            <person name="Sharma G."/>
            <person name="Subramanian S."/>
        </authorList>
    </citation>
    <scope>NUCLEOTIDE SEQUENCE [LARGE SCALE GENOMIC DNA]</scope>
    <source>
        <strain evidence="1 2">DSM 53668</strain>
    </source>
</reference>
<dbReference type="AlphaFoldDB" id="A0A0F6YGZ3"/>